<evidence type="ECO:0000313" key="1">
    <source>
        <dbReference type="EMBL" id="TEB34891.1"/>
    </source>
</evidence>
<evidence type="ECO:0000313" key="2">
    <source>
        <dbReference type="Proteomes" id="UP000298030"/>
    </source>
</evidence>
<dbReference type="AlphaFoldDB" id="A0A4Y7TLQ1"/>
<keyword evidence="2" id="KW-1185">Reference proteome</keyword>
<feature type="non-terminal residue" evidence="1">
    <location>
        <position position="1"/>
    </location>
</feature>
<accession>A0A4Y7TLQ1</accession>
<sequence length="313" mass="35099">SAKTLLIHDPIVTILCCEGKAWLCIGEVNAIKVDGASVEEVVFGMLSEEFVLISFQVSGLRPSTSEEDTTAKLDWRTSTFPETTFTVPGRYVEPINPITASLPSKPSLLFYLLDSSFLTGLGASLYSKLSACFICEDERQISDLGLANMIECEYCNPLVALDTSQGKMVLEHMAAHIQHDPKVKKIDQPCGICLRPAPIFQFYLEKSKGANGGDRIDQRRSICKHQVQFHYSKASKVTTTSPCTNIPIQCPACSAKSFPAIWKYNLPLHFKHAHPNRSLDGFPDLDWSLTNFEREEIRKRWVKRQATSQRVRK</sequence>
<reference evidence="1 2" key="1">
    <citation type="journal article" date="2019" name="Nat. Ecol. Evol.">
        <title>Megaphylogeny resolves global patterns of mushroom evolution.</title>
        <authorList>
            <person name="Varga T."/>
            <person name="Krizsan K."/>
            <person name="Foldi C."/>
            <person name="Dima B."/>
            <person name="Sanchez-Garcia M."/>
            <person name="Sanchez-Ramirez S."/>
            <person name="Szollosi G.J."/>
            <person name="Szarkandi J.G."/>
            <person name="Papp V."/>
            <person name="Albert L."/>
            <person name="Andreopoulos W."/>
            <person name="Angelini C."/>
            <person name="Antonin V."/>
            <person name="Barry K.W."/>
            <person name="Bougher N.L."/>
            <person name="Buchanan P."/>
            <person name="Buyck B."/>
            <person name="Bense V."/>
            <person name="Catcheside P."/>
            <person name="Chovatia M."/>
            <person name="Cooper J."/>
            <person name="Damon W."/>
            <person name="Desjardin D."/>
            <person name="Finy P."/>
            <person name="Geml J."/>
            <person name="Haridas S."/>
            <person name="Hughes K."/>
            <person name="Justo A."/>
            <person name="Karasinski D."/>
            <person name="Kautmanova I."/>
            <person name="Kiss B."/>
            <person name="Kocsube S."/>
            <person name="Kotiranta H."/>
            <person name="LaButti K.M."/>
            <person name="Lechner B.E."/>
            <person name="Liimatainen K."/>
            <person name="Lipzen A."/>
            <person name="Lukacs Z."/>
            <person name="Mihaltcheva S."/>
            <person name="Morgado L.N."/>
            <person name="Niskanen T."/>
            <person name="Noordeloos M.E."/>
            <person name="Ohm R.A."/>
            <person name="Ortiz-Santana B."/>
            <person name="Ovrebo C."/>
            <person name="Racz N."/>
            <person name="Riley R."/>
            <person name="Savchenko A."/>
            <person name="Shiryaev A."/>
            <person name="Soop K."/>
            <person name="Spirin V."/>
            <person name="Szebenyi C."/>
            <person name="Tomsovsky M."/>
            <person name="Tulloss R.E."/>
            <person name="Uehling J."/>
            <person name="Grigoriev I.V."/>
            <person name="Vagvolgyi C."/>
            <person name="Papp T."/>
            <person name="Martin F.M."/>
            <person name="Miettinen O."/>
            <person name="Hibbett D.S."/>
            <person name="Nagy L.G."/>
        </authorList>
    </citation>
    <scope>NUCLEOTIDE SEQUENCE [LARGE SCALE GENOMIC DNA]</scope>
    <source>
        <strain evidence="1 2">FP101781</strain>
    </source>
</reference>
<comment type="caution">
    <text evidence="1">The sequence shown here is derived from an EMBL/GenBank/DDBJ whole genome shotgun (WGS) entry which is preliminary data.</text>
</comment>
<dbReference type="Proteomes" id="UP000298030">
    <property type="component" value="Unassembled WGS sequence"/>
</dbReference>
<proteinExistence type="predicted"/>
<protein>
    <submittedName>
        <fullName evidence="1">Uncharacterized protein</fullName>
    </submittedName>
</protein>
<organism evidence="1 2">
    <name type="scientific">Coprinellus micaceus</name>
    <name type="common">Glistening ink-cap mushroom</name>
    <name type="synonym">Coprinus micaceus</name>
    <dbReference type="NCBI Taxonomy" id="71717"/>
    <lineage>
        <taxon>Eukaryota</taxon>
        <taxon>Fungi</taxon>
        <taxon>Dikarya</taxon>
        <taxon>Basidiomycota</taxon>
        <taxon>Agaricomycotina</taxon>
        <taxon>Agaricomycetes</taxon>
        <taxon>Agaricomycetidae</taxon>
        <taxon>Agaricales</taxon>
        <taxon>Agaricineae</taxon>
        <taxon>Psathyrellaceae</taxon>
        <taxon>Coprinellus</taxon>
    </lineage>
</organism>
<name>A0A4Y7TLQ1_COPMI</name>
<dbReference type="OrthoDB" id="2953545at2759"/>
<feature type="non-terminal residue" evidence="1">
    <location>
        <position position="313"/>
    </location>
</feature>
<dbReference type="EMBL" id="QPFP01000008">
    <property type="protein sequence ID" value="TEB34891.1"/>
    <property type="molecule type" value="Genomic_DNA"/>
</dbReference>
<gene>
    <name evidence="1" type="ORF">FA13DRAFT_1574735</name>
</gene>